<proteinExistence type="predicted"/>
<organism evidence="1 2">
    <name type="scientific">Eretmocerus hayati</name>
    <dbReference type="NCBI Taxonomy" id="131215"/>
    <lineage>
        <taxon>Eukaryota</taxon>
        <taxon>Metazoa</taxon>
        <taxon>Ecdysozoa</taxon>
        <taxon>Arthropoda</taxon>
        <taxon>Hexapoda</taxon>
        <taxon>Insecta</taxon>
        <taxon>Pterygota</taxon>
        <taxon>Neoptera</taxon>
        <taxon>Endopterygota</taxon>
        <taxon>Hymenoptera</taxon>
        <taxon>Apocrita</taxon>
        <taxon>Proctotrupomorpha</taxon>
        <taxon>Chalcidoidea</taxon>
        <taxon>Aphelinidae</taxon>
        <taxon>Aphelininae</taxon>
        <taxon>Eretmocerus</taxon>
    </lineage>
</organism>
<evidence type="ECO:0000313" key="1">
    <source>
        <dbReference type="EMBL" id="KAJ8667019.1"/>
    </source>
</evidence>
<sequence>MSFPVLNFGRRNMGMIYFLVTCFLLVEVTVTSADQETQTNSTDFRDSKDFDFTDSSPLIEDDLPELQRRRDFGYYHSRLNRYTSGNYRGPSSYNPRGRFGSRPQSQIRPPMTYGPPNYSSSSFSQSGNRPAFSNFMNQDTPNPFRQVEFVEKSPIASQNDIPFGRNTAKYLPPRNQKLPAQSPPHLFSNQNHDFTRFRQPLQPQAEQFFQQPQAQTQFQNSNQNFNGPDFNRLNFDAPPQNAFQSQQISDAALFLAQNAQAISSLYGAPATNQNYAPYNQEFPSNNVQAVPLPINQIQFQPINQPSFSPSQQINQPTFNQQIRQENFNQQVSQQNFNEQPNAATQVQDFLGHIPNYASGVLSLQETRGNLEVLERERIIAQLQQALSNRENAARAISNLNGNGDSTDGANGGLSPQFLPLDESNNFNSQESNFDQPQPSFLSTSSGSSNDFQGYYVTSSPGTTPNPIVSTQPSATTVTFESGLDSSGTMNSQNEANSFFPIESRPNLAQSSESEQYRGFLPTFVPSAFVPNIPTFGTFIPTPALKPDNDAPTHFVLPLPGSQGQQKPANLPSNFNPVSQKPPTRPGTPTITIPLGPVNTLVPPLQTVASNPGPTLVPVAPIQPVFGSQLPTLSPPIVFKPGKVYPVYYYPNFPYQSTQRSSDTSTMQPWNYAPNFAQRRRRVDS</sequence>
<comment type="caution">
    <text evidence="1">The sequence shown here is derived from an EMBL/GenBank/DDBJ whole genome shotgun (WGS) entry which is preliminary data.</text>
</comment>
<gene>
    <name evidence="1" type="ORF">QAD02_008681</name>
</gene>
<keyword evidence="2" id="KW-1185">Reference proteome</keyword>
<protein>
    <submittedName>
        <fullName evidence="1">Uncharacterized protein</fullName>
    </submittedName>
</protein>
<name>A0ACC2N7I5_9HYME</name>
<reference evidence="1" key="1">
    <citation type="submission" date="2023-04" db="EMBL/GenBank/DDBJ databases">
        <title>A chromosome-level genome assembly of the parasitoid wasp Eretmocerus hayati.</title>
        <authorList>
            <person name="Zhong Y."/>
            <person name="Liu S."/>
            <person name="Liu Y."/>
        </authorList>
    </citation>
    <scope>NUCLEOTIDE SEQUENCE</scope>
    <source>
        <strain evidence="1">ZJU_SS_LIU_2023</strain>
    </source>
</reference>
<accession>A0ACC2N7I5</accession>
<evidence type="ECO:0000313" key="2">
    <source>
        <dbReference type="Proteomes" id="UP001239111"/>
    </source>
</evidence>
<dbReference type="EMBL" id="CM056744">
    <property type="protein sequence ID" value="KAJ8667019.1"/>
    <property type="molecule type" value="Genomic_DNA"/>
</dbReference>
<dbReference type="Proteomes" id="UP001239111">
    <property type="component" value="Chromosome 4"/>
</dbReference>